<gene>
    <name evidence="2" type="ORF">KHLLAP_LOCUS529</name>
</gene>
<reference evidence="2" key="1">
    <citation type="submission" date="2023-10" db="EMBL/GenBank/DDBJ databases">
        <authorList>
            <person name="Hackl T."/>
        </authorList>
    </citation>
    <scope>NUCLEOTIDE SEQUENCE</scope>
</reference>
<comment type="caution">
    <text evidence="2">The sequence shown here is derived from an EMBL/GenBank/DDBJ whole genome shotgun (WGS) entry which is preliminary data.</text>
</comment>
<keyword evidence="3" id="KW-1185">Reference proteome</keyword>
<dbReference type="EMBL" id="CAUWAG010000003">
    <property type="protein sequence ID" value="CAJ2500061.1"/>
    <property type="molecule type" value="Genomic_DNA"/>
</dbReference>
<dbReference type="Proteomes" id="UP001295740">
    <property type="component" value="Unassembled WGS sequence"/>
</dbReference>
<proteinExistence type="predicted"/>
<feature type="chain" id="PRO_5042520283" evidence="1">
    <location>
        <begin position="24"/>
        <end position="136"/>
    </location>
</feature>
<evidence type="ECO:0000313" key="3">
    <source>
        <dbReference type="Proteomes" id="UP001295740"/>
    </source>
</evidence>
<keyword evidence="1" id="KW-0732">Signal</keyword>
<accession>A0AAI8V826</accession>
<evidence type="ECO:0000256" key="1">
    <source>
        <dbReference type="SAM" id="SignalP"/>
    </source>
</evidence>
<name>A0AAI8V826_9PEZI</name>
<evidence type="ECO:0000313" key="2">
    <source>
        <dbReference type="EMBL" id="CAJ2500061.1"/>
    </source>
</evidence>
<organism evidence="2 3">
    <name type="scientific">Anthostomella pinea</name>
    <dbReference type="NCBI Taxonomy" id="933095"/>
    <lineage>
        <taxon>Eukaryota</taxon>
        <taxon>Fungi</taxon>
        <taxon>Dikarya</taxon>
        <taxon>Ascomycota</taxon>
        <taxon>Pezizomycotina</taxon>
        <taxon>Sordariomycetes</taxon>
        <taxon>Xylariomycetidae</taxon>
        <taxon>Xylariales</taxon>
        <taxon>Xylariaceae</taxon>
        <taxon>Anthostomella</taxon>
    </lineage>
</organism>
<dbReference type="AlphaFoldDB" id="A0AAI8V826"/>
<feature type="signal peptide" evidence="1">
    <location>
        <begin position="1"/>
        <end position="23"/>
    </location>
</feature>
<sequence>MVQLALLRAIPFVALLALPGIQAGDLSIPTKDDAPKLWTEAEHASFISGTHYEILGINPFDKYDLGAERIKLINKAVAVLDSHKKCYYDMKFDGADVAYFMACMNMFDARFDDTLLKNRERLFAIAGHPSREGLGI</sequence>
<protein>
    <submittedName>
        <fullName evidence="2">Uu.00g029140.m01.CDS01</fullName>
    </submittedName>
</protein>